<evidence type="ECO:0000313" key="2">
    <source>
        <dbReference type="Proteomes" id="UP000228906"/>
    </source>
</evidence>
<comment type="caution">
    <text evidence="1">The sequence shown here is derived from an EMBL/GenBank/DDBJ whole genome shotgun (WGS) entry which is preliminary data.</text>
</comment>
<organism evidence="1 2">
    <name type="scientific">bacterium (Candidatus Gribaldobacteria) CG10_big_fil_rev_8_21_14_0_10_41_12</name>
    <dbReference type="NCBI Taxonomy" id="2014277"/>
    <lineage>
        <taxon>Bacteria</taxon>
        <taxon>Candidatus Gribaldobacteria</taxon>
    </lineage>
</organism>
<dbReference type="EMBL" id="PFAV01000064">
    <property type="protein sequence ID" value="PIR90962.1"/>
    <property type="molecule type" value="Genomic_DNA"/>
</dbReference>
<evidence type="ECO:0000313" key="1">
    <source>
        <dbReference type="EMBL" id="PIR90962.1"/>
    </source>
</evidence>
<accession>A0A2H0UVV2</accession>
<protein>
    <submittedName>
        <fullName evidence="1">Uncharacterized protein</fullName>
    </submittedName>
</protein>
<gene>
    <name evidence="1" type="ORF">COU03_03515</name>
</gene>
<name>A0A2H0UVV2_9BACT</name>
<proteinExistence type="predicted"/>
<dbReference type="Proteomes" id="UP000228906">
    <property type="component" value="Unassembled WGS sequence"/>
</dbReference>
<dbReference type="AlphaFoldDB" id="A0A2H0UVV2"/>
<reference evidence="2" key="1">
    <citation type="submission" date="2017-09" db="EMBL/GenBank/DDBJ databases">
        <title>Depth-based differentiation of microbial function through sediment-hosted aquifers and enrichment of novel symbionts in the deep terrestrial subsurface.</title>
        <authorList>
            <person name="Probst A.J."/>
            <person name="Ladd B."/>
            <person name="Jarett J.K."/>
            <person name="Geller-Mcgrath D.E."/>
            <person name="Sieber C.M.K."/>
            <person name="Emerson J.B."/>
            <person name="Anantharaman K."/>
            <person name="Thomas B.C."/>
            <person name="Malmstrom R."/>
            <person name="Stieglmeier M."/>
            <person name="Klingl A."/>
            <person name="Woyke T."/>
            <person name="Ryan C.M."/>
            <person name="Banfield J.F."/>
        </authorList>
    </citation>
    <scope>NUCLEOTIDE SEQUENCE [LARGE SCALE GENOMIC DNA]</scope>
</reference>
<sequence length="222" mass="25209">MYKEGEKPFIKGNDSELLESERIGKAGADSKVSRISKIESLPMVSKEYDALQRGHSLSAEQMIDILNRYREDTRKAALLLESNPNPLNEKVFLKSGRKNEKWSLSYIVVSQGEVLYKNDDGIICVEGQDCIAGPTYGDVRSLSSDGDILVLSGLMFCISEGNLRRLGQYINKELKTNFLLLPLNVKPKIDRQRKTVYMYITDLGGDLYYSYRKSLTNEEQVY</sequence>